<organism evidence="3 4">
    <name type="scientific">Amycolatopsis thermalba</name>
    <dbReference type="NCBI Taxonomy" id="944492"/>
    <lineage>
        <taxon>Bacteria</taxon>
        <taxon>Bacillati</taxon>
        <taxon>Actinomycetota</taxon>
        <taxon>Actinomycetes</taxon>
        <taxon>Pseudonocardiales</taxon>
        <taxon>Pseudonocardiaceae</taxon>
        <taxon>Amycolatopsis</taxon>
    </lineage>
</organism>
<accession>A0ABY4NPL0</accession>
<name>A0ABY4NPL0_9PSEU</name>
<reference evidence="3" key="1">
    <citation type="submission" date="2022-01" db="EMBL/GenBank/DDBJ databases">
        <title>PSI-footprinting approach for the identification of protein synthesis inhibitor producers.</title>
        <authorList>
            <person name="Handel F."/>
            <person name="Kulik A."/>
            <person name="Wex K.W."/>
            <person name="Berscheid A."/>
            <person name="Saur J.S."/>
            <person name="Winkler A."/>
            <person name="Wibberg D."/>
            <person name="Kalinowski J."/>
            <person name="Broetz-Oesterhelt H."/>
            <person name="Mast Y."/>
        </authorList>
    </citation>
    <scope>NUCLEOTIDE SEQUENCE</scope>
    <source>
        <strain evidence="3">KNN 49.3e</strain>
    </source>
</reference>
<dbReference type="InterPro" id="IPR023346">
    <property type="entry name" value="Lysozyme-like_dom_sf"/>
</dbReference>
<protein>
    <recommendedName>
        <fullName evidence="2">Golvesin/Xly CBD-like domain-containing protein</fullName>
    </recommendedName>
</protein>
<keyword evidence="4" id="KW-1185">Reference proteome</keyword>
<evidence type="ECO:0000256" key="1">
    <source>
        <dbReference type="SAM" id="MobiDB-lite"/>
    </source>
</evidence>
<evidence type="ECO:0000259" key="2">
    <source>
        <dbReference type="Pfam" id="PF25275"/>
    </source>
</evidence>
<feature type="region of interest" description="Disordered" evidence="1">
    <location>
        <begin position="377"/>
        <end position="397"/>
    </location>
</feature>
<dbReference type="Pfam" id="PF25275">
    <property type="entry name" value="Golvesin_C"/>
    <property type="match status" value="1"/>
</dbReference>
<dbReference type="InterPro" id="IPR033803">
    <property type="entry name" value="CBD-like_Golvesin-Xly"/>
</dbReference>
<dbReference type="Gene3D" id="1.10.530.10">
    <property type="match status" value="1"/>
</dbReference>
<dbReference type="EMBL" id="CP091196">
    <property type="protein sequence ID" value="UQS21332.1"/>
    <property type="molecule type" value="Genomic_DNA"/>
</dbReference>
<dbReference type="RefSeq" id="WP_116110175.1">
    <property type="nucleotide sequence ID" value="NZ_CP091196.1"/>
</dbReference>
<evidence type="ECO:0000313" key="3">
    <source>
        <dbReference type="EMBL" id="UQS21332.1"/>
    </source>
</evidence>
<feature type="domain" description="Golvesin/Xly CBD-like" evidence="2">
    <location>
        <begin position="868"/>
        <end position="960"/>
    </location>
</feature>
<dbReference type="Proteomes" id="UP000830158">
    <property type="component" value="Chromosome"/>
</dbReference>
<proteinExistence type="predicted"/>
<dbReference type="SUPFAM" id="SSF53955">
    <property type="entry name" value="Lysozyme-like"/>
    <property type="match status" value="1"/>
</dbReference>
<gene>
    <name evidence="3" type="ORF">L1857_00030</name>
</gene>
<sequence>MSALPAYAASAPDPDIDIPAIPPKAPIAVEVPPGERDTTLGAGWQNSNDRAWTTSGDADGFHVLVASASEGYRWRTAATLSEPGFDTDQWIGNACVTGSGERAVVSYAPRTFTNKEALAERGAFTAIVDLKNGAVKKLPVRSSLAYFSPGCGSGEIAVLTQEGTESLARTRLIKVEADTGSTQTPIEVAGQLTSSIPVGPDILAADSGALVRVSNSGERDVLSSTVGVPFRLAADADHGIVYLEHNEDNQNRATVKYFLNGRTTTVATGDLTSLDVTSSRGGQVFVTGVVDPNPRIVSDVKVLDAPKGARVSTDGQLAVEEVQKTQHADPREGVDERLSAQPLAVTARVIKTGKRIEHVATLDVNTLLSPEKAAEGRMTSPSLASSGDVHVQSGDPNNPADFAERYCSVPRNDPHNQAMQPKPRQVEWAVDQAVRDSLDVLRPANWKNLGMPAYTPQGLFPSIGLAGGGQVPAQIMLGIAAQESNMWQAARSAVPGVTANPLIGNYYGIDYYNDSESDDWSINWSDADCGYGITQVTDGMRLQGREKPGETALPYDKQRAVALDFAANIAAGLRILQTKWNETHQAGLVVNNGDPSKIENWFFAVWAYNSGFYPNNGSGAWGVGWLNNPVNPRYPANRDPFLEFSYSDAAHPQDWPYPEKVLGWAGHPIESIETPGNVVAGYRPAWWNGDATTGPLNRQAVKPPVNQFCDSSNQCEPGAQHLPTDPDVVGEPAGPCAHQNSAGQYDLKCWYHQASTWKPDCSYSCGNELLRFDPGYAYQEDATSYAPNCTLAGLPNGALVIDDVADDVPSVRPNCGHPWANAGTFTLSYKSDASGYYPGKVDTHQIGGGFGGHFWFTHTRKQFDELGKLEVNATWRLSQAHTGPMQVLVALPDHGAHTNLATYTVRTSRGDRQRVVRQPGDTNRWVSLGTFLFDGVPEVSVTSVTPDGNGEQDIAFDALAFVPITGTFHEESVEAVAVFDEDQNIDTAAPGSWLGGPLSNRQALYDWALSRANAVLGMPDCDSTVGDCLLPATKQAVQAWREQVLAAGTDTVTHPDGNSIARWIGFANSYLDRPMSDQRPASFDDDGRYKIRTKATVSFVTDNVGKIVPGSEWTVYENRTGDTHLPQFVLDLLRALADDYRVWGVTEPDLSYQMPNLNAHDGAWTSVDPMVNGVLPGRAYSYSGKAPALTTYAGDTSDVAADCVAALTVAGGSIGYRPMLSQSGPVDAMQAFSDKLYGDSRIARPVADLVEDIRELFFDNGPAIGAESSLFNAAPPIWQELNFRACADGSIRPVSDIPILRASWMPDQYLYHNSKAMDAAGNYSGSSAPVLKGDFNNFSKIPLPGDSPYNQCGPASGRYGNPWNIALLDPPGVDPSPARFCLDPNLASDPSHSSP</sequence>
<evidence type="ECO:0000313" key="4">
    <source>
        <dbReference type="Proteomes" id="UP000830158"/>
    </source>
</evidence>